<dbReference type="GO" id="GO:0016740">
    <property type="term" value="F:transferase activity"/>
    <property type="evidence" value="ECO:0007669"/>
    <property type="project" value="UniProtKB-KW"/>
</dbReference>
<dbReference type="Gene3D" id="3.90.550.10">
    <property type="entry name" value="Spore Coat Polysaccharide Biosynthesis Protein SpsA, Chain A"/>
    <property type="match status" value="1"/>
</dbReference>
<gene>
    <name evidence="1" type="ORF">FPY71_00385</name>
</gene>
<dbReference type="EMBL" id="VTWH01000001">
    <property type="protein sequence ID" value="KAA0971633.1"/>
    <property type="molecule type" value="Genomic_DNA"/>
</dbReference>
<evidence type="ECO:0000313" key="1">
    <source>
        <dbReference type="EMBL" id="KAA0971633.1"/>
    </source>
</evidence>
<dbReference type="CDD" id="cd00761">
    <property type="entry name" value="Glyco_tranf_GTA_type"/>
    <property type="match status" value="1"/>
</dbReference>
<protein>
    <submittedName>
        <fullName evidence="1">Glycosyltransferase family 2 protein</fullName>
    </submittedName>
</protein>
<proteinExistence type="predicted"/>
<keyword evidence="2" id="KW-1185">Reference proteome</keyword>
<accession>A0A5B0DYP8</accession>
<dbReference type="RefSeq" id="WP_149296537.1">
    <property type="nucleotide sequence ID" value="NZ_VTWH01000001.1"/>
</dbReference>
<reference evidence="1 2" key="1">
    <citation type="submission" date="2019-08" db="EMBL/GenBank/DDBJ databases">
        <title>Aureimonas fodiniaquatilis sp. nov., isolated from a coal mine wastewater.</title>
        <authorList>
            <person name="Kim W."/>
        </authorList>
    </citation>
    <scope>NUCLEOTIDE SEQUENCE [LARGE SCALE GENOMIC DNA]</scope>
    <source>
        <strain evidence="1 2">CAU 1482</strain>
    </source>
</reference>
<dbReference type="InterPro" id="IPR029044">
    <property type="entry name" value="Nucleotide-diphossugar_trans"/>
</dbReference>
<dbReference type="OrthoDB" id="9790710at2"/>
<organism evidence="1 2">
    <name type="scientific">Aureimonas fodinaquatilis</name>
    <dbReference type="NCBI Taxonomy" id="2565783"/>
    <lineage>
        <taxon>Bacteria</taxon>
        <taxon>Pseudomonadati</taxon>
        <taxon>Pseudomonadota</taxon>
        <taxon>Alphaproteobacteria</taxon>
        <taxon>Hyphomicrobiales</taxon>
        <taxon>Aurantimonadaceae</taxon>
        <taxon>Aureimonas</taxon>
    </lineage>
</organism>
<evidence type="ECO:0000313" key="2">
    <source>
        <dbReference type="Proteomes" id="UP000324738"/>
    </source>
</evidence>
<dbReference type="SUPFAM" id="SSF53448">
    <property type="entry name" value="Nucleotide-diphospho-sugar transferases"/>
    <property type="match status" value="1"/>
</dbReference>
<comment type="caution">
    <text evidence="1">The sequence shown here is derived from an EMBL/GenBank/DDBJ whole genome shotgun (WGS) entry which is preliminary data.</text>
</comment>
<name>A0A5B0DYP8_9HYPH</name>
<sequence length="246" mass="26769">MSAPDISVVVFAGTSQPELHASLLAAERAIAALREKNGSAELLVVLNNASPAVLELAQEKGRSGVGLLYAGERDLGAARQLAVAAVNGRYVSMQEAGDMFSANWLTEAWLVARKEGQKTSVWRPEVIVGCGQDFFLDEGLYARLQTPAICNETSARLLLEDLYAPAFLARRELLLKTPFPIADTRRGWGDVDAWWTANAVGNGHPQSIVNETFLYRWNRGEPGLRQTRIGPGGLSLDTLATHERRG</sequence>
<keyword evidence="1" id="KW-0808">Transferase</keyword>
<dbReference type="Proteomes" id="UP000324738">
    <property type="component" value="Unassembled WGS sequence"/>
</dbReference>
<dbReference type="AlphaFoldDB" id="A0A5B0DYP8"/>